<evidence type="ECO:0000313" key="2">
    <source>
        <dbReference type="Proteomes" id="UP000237347"/>
    </source>
</evidence>
<sequence>MTLAEDLKLQETPNSSKNVVIVMDGMQEFTTEPLEWALKNVIEEGCIVTLLGIMPWLNIRRRHVVFVFVTLFKEIN</sequence>
<dbReference type="AlphaFoldDB" id="A0AAW0KJ16"/>
<proteinExistence type="predicted"/>
<name>A0AAW0KJ16_QUESU</name>
<dbReference type="Proteomes" id="UP000237347">
    <property type="component" value="Unassembled WGS sequence"/>
</dbReference>
<reference evidence="1 2" key="1">
    <citation type="journal article" date="2018" name="Sci. Data">
        <title>The draft genome sequence of cork oak.</title>
        <authorList>
            <person name="Ramos A.M."/>
            <person name="Usie A."/>
            <person name="Barbosa P."/>
            <person name="Barros P.M."/>
            <person name="Capote T."/>
            <person name="Chaves I."/>
            <person name="Simoes F."/>
            <person name="Abreu I."/>
            <person name="Carrasquinho I."/>
            <person name="Faro C."/>
            <person name="Guimaraes J.B."/>
            <person name="Mendonca D."/>
            <person name="Nobrega F."/>
            <person name="Rodrigues L."/>
            <person name="Saibo N.J.M."/>
            <person name="Varela M.C."/>
            <person name="Egas C."/>
            <person name="Matos J."/>
            <person name="Miguel C.M."/>
            <person name="Oliveira M.M."/>
            <person name="Ricardo C.P."/>
            <person name="Goncalves S."/>
        </authorList>
    </citation>
    <scope>NUCLEOTIDE SEQUENCE [LARGE SCALE GENOMIC DNA]</scope>
    <source>
        <strain evidence="2">cv. HL8</strain>
    </source>
</reference>
<gene>
    <name evidence="1" type="ORF">CFP56_018796</name>
</gene>
<organism evidence="1 2">
    <name type="scientific">Quercus suber</name>
    <name type="common">Cork oak</name>
    <dbReference type="NCBI Taxonomy" id="58331"/>
    <lineage>
        <taxon>Eukaryota</taxon>
        <taxon>Viridiplantae</taxon>
        <taxon>Streptophyta</taxon>
        <taxon>Embryophyta</taxon>
        <taxon>Tracheophyta</taxon>
        <taxon>Spermatophyta</taxon>
        <taxon>Magnoliopsida</taxon>
        <taxon>eudicotyledons</taxon>
        <taxon>Gunneridae</taxon>
        <taxon>Pentapetalae</taxon>
        <taxon>rosids</taxon>
        <taxon>fabids</taxon>
        <taxon>Fagales</taxon>
        <taxon>Fagaceae</taxon>
        <taxon>Quercus</taxon>
    </lineage>
</organism>
<accession>A0AAW0KJ16</accession>
<protein>
    <submittedName>
        <fullName evidence="1">Uncharacterized protein</fullName>
    </submittedName>
</protein>
<keyword evidence="2" id="KW-1185">Reference proteome</keyword>
<comment type="caution">
    <text evidence="1">The sequence shown here is derived from an EMBL/GenBank/DDBJ whole genome shotgun (WGS) entry which is preliminary data.</text>
</comment>
<dbReference type="EMBL" id="PKMF04000291">
    <property type="protein sequence ID" value="KAK7839092.1"/>
    <property type="molecule type" value="Genomic_DNA"/>
</dbReference>
<evidence type="ECO:0000313" key="1">
    <source>
        <dbReference type="EMBL" id="KAK7839092.1"/>
    </source>
</evidence>